<dbReference type="PROSITE" id="PS00501">
    <property type="entry name" value="SPASE_I_1"/>
    <property type="match status" value="1"/>
</dbReference>
<comment type="similarity">
    <text evidence="2 8">Belongs to the peptidase S26 family.</text>
</comment>
<evidence type="ECO:0000256" key="8">
    <source>
        <dbReference type="RuleBase" id="RU362042"/>
    </source>
</evidence>
<dbReference type="SUPFAM" id="SSF51306">
    <property type="entry name" value="LexA/Signal peptidase"/>
    <property type="match status" value="1"/>
</dbReference>
<dbReference type="InterPro" id="IPR036286">
    <property type="entry name" value="LexA/Signal_pep-like_sf"/>
</dbReference>
<dbReference type="InterPro" id="IPR019533">
    <property type="entry name" value="Peptidase_S26"/>
</dbReference>
<dbReference type="HOGENOM" id="CLU_028723_5_1_0"/>
<dbReference type="AlphaFoldDB" id="F0RJM9"/>
<comment type="catalytic activity">
    <reaction evidence="1 7">
        <text>Cleavage of hydrophobic, N-terminal signal or leader sequences from secreted and periplasmic proteins.</text>
        <dbReference type="EC" id="3.4.21.89"/>
    </reaction>
</comment>
<dbReference type="CDD" id="cd06530">
    <property type="entry name" value="S26_SPase_I"/>
    <property type="match status" value="1"/>
</dbReference>
<dbReference type="PROSITE" id="PS00760">
    <property type="entry name" value="SPASE_I_2"/>
    <property type="match status" value="1"/>
</dbReference>
<evidence type="ECO:0000259" key="9">
    <source>
        <dbReference type="Pfam" id="PF10502"/>
    </source>
</evidence>
<keyword evidence="5 7" id="KW-0378">Hydrolase</keyword>
<dbReference type="GO" id="GO:0006465">
    <property type="term" value="P:signal peptide processing"/>
    <property type="evidence" value="ECO:0007669"/>
    <property type="project" value="InterPro"/>
</dbReference>
<keyword evidence="7" id="KW-0472">Membrane</keyword>
<dbReference type="STRING" id="693977.Deipr_1458"/>
<dbReference type="InterPro" id="IPR019757">
    <property type="entry name" value="Pept_S26A_signal_pept_1_Lys-AS"/>
</dbReference>
<keyword evidence="7" id="KW-1133">Transmembrane helix</keyword>
<dbReference type="Gene3D" id="2.10.109.10">
    <property type="entry name" value="Umud Fragment, subunit A"/>
    <property type="match status" value="1"/>
</dbReference>
<reference evidence="10 11" key="2">
    <citation type="journal article" date="2012" name="Stand. Genomic Sci.">
        <title>Complete genome sequence of the orange-red pigmented, radioresistant Deinococcus proteolyticus type strain (MRP(T)).</title>
        <authorList>
            <person name="Copeland A."/>
            <person name="Zeytun A."/>
            <person name="Yassawong M."/>
            <person name="Nolan M."/>
            <person name="Lucas S."/>
            <person name="Hammon N."/>
            <person name="Deshpande S."/>
            <person name="Cheng J.F."/>
            <person name="Han C."/>
            <person name="Tapia R."/>
            <person name="Goodwin L.A."/>
            <person name="Pitluck S."/>
            <person name="Mavromatis K."/>
            <person name="Liolios K."/>
            <person name="Pagani I."/>
            <person name="Ivanova N."/>
            <person name="Mikhailova N."/>
            <person name="Pati A."/>
            <person name="Chen A."/>
            <person name="Palaniappan K."/>
            <person name="Land M."/>
            <person name="Hauser L."/>
            <person name="Jeffries C.D."/>
            <person name="Brambilla E.M."/>
            <person name="Rohde M."/>
            <person name="Sikorski J."/>
            <person name="Pukall R."/>
            <person name="Goker M."/>
            <person name="Detter J.C."/>
            <person name="Woyke T."/>
            <person name="Bristow J."/>
            <person name="Eisen J.A."/>
            <person name="Markowitz V."/>
            <person name="Hugenholtz P."/>
            <person name="Kyrpides N.C."/>
            <person name="Klenk H.P."/>
            <person name="Lapidus A."/>
        </authorList>
    </citation>
    <scope>NUCLEOTIDE SEQUENCE [LARGE SCALE GENOMIC DNA]</scope>
    <source>
        <strain evidence="11">ATCC 35074 / DSM 20540 / JCM 6276 / NBRC 101906 / NCIMB 13154 / VKM Ac-1939 / CCM 2703 / MRP</strain>
    </source>
</reference>
<keyword evidence="7" id="KW-0812">Transmembrane</keyword>
<keyword evidence="4 7" id="KW-0645">Protease</keyword>
<dbReference type="Proteomes" id="UP000007718">
    <property type="component" value="Chromosome"/>
</dbReference>
<protein>
    <recommendedName>
        <fullName evidence="3 7">Signal peptidase I</fullName>
        <ecNumber evidence="3 7">3.4.21.89</ecNumber>
    </recommendedName>
</protein>
<dbReference type="GO" id="GO:0016020">
    <property type="term" value="C:membrane"/>
    <property type="evidence" value="ECO:0007669"/>
    <property type="project" value="UniProtKB-SubCell"/>
</dbReference>
<evidence type="ECO:0000256" key="1">
    <source>
        <dbReference type="ARBA" id="ARBA00000677"/>
    </source>
</evidence>
<evidence type="ECO:0000256" key="3">
    <source>
        <dbReference type="ARBA" id="ARBA00013208"/>
    </source>
</evidence>
<reference evidence="11" key="1">
    <citation type="submission" date="2011-02" db="EMBL/GenBank/DDBJ databases">
        <title>The complete sequence of chromosome of Deinococcus proteolyticus DSM 20540.</title>
        <authorList>
            <consortium name="US DOE Joint Genome Institute (JGI-PGF)"/>
            <person name="Lucas S."/>
            <person name="Copeland A."/>
            <person name="Lapidus A."/>
            <person name="Bruce D."/>
            <person name="Goodwin L."/>
            <person name="Pitluck S."/>
            <person name="Kyrpides N."/>
            <person name="Mavromatis K."/>
            <person name="Pagani I."/>
            <person name="Ivanova N."/>
            <person name="Ovchinnikova G."/>
            <person name="Zeytun A."/>
            <person name="Detter J.C."/>
            <person name="Han C."/>
            <person name="Land M."/>
            <person name="Hauser L."/>
            <person name="Markowitz V."/>
            <person name="Cheng J.-F."/>
            <person name="Hugenholtz P."/>
            <person name="Woyke T."/>
            <person name="Wu D."/>
            <person name="Pukall R."/>
            <person name="Steenblock K."/>
            <person name="Brambilla E."/>
            <person name="Klenk H.-P."/>
            <person name="Eisen J.A."/>
        </authorList>
    </citation>
    <scope>NUCLEOTIDE SEQUENCE [LARGE SCALE GENOMIC DNA]</scope>
    <source>
        <strain evidence="11">ATCC 35074 / DSM 20540 / JCM 6276 / NBRC 101906 / NCIMB 13154 / VKM Ac-1939 / CCM 2703 / MRP</strain>
    </source>
</reference>
<dbReference type="EC" id="3.4.21.89" evidence="3 7"/>
<name>F0RJM9_DEIPM</name>
<dbReference type="eggNOG" id="COG0681">
    <property type="taxonomic scope" value="Bacteria"/>
</dbReference>
<comment type="subcellular location">
    <subcellularLocation>
        <location evidence="8">Membrane</location>
        <topology evidence="8">Single-pass type II membrane protein</topology>
    </subcellularLocation>
</comment>
<dbReference type="PANTHER" id="PTHR43390:SF1">
    <property type="entry name" value="CHLOROPLAST PROCESSING PEPTIDASE"/>
    <property type="match status" value="1"/>
</dbReference>
<gene>
    <name evidence="10" type="ordered locus">Deipr_1458</name>
</gene>
<evidence type="ECO:0000256" key="2">
    <source>
        <dbReference type="ARBA" id="ARBA00009370"/>
    </source>
</evidence>
<feature type="active site" evidence="6">
    <location>
        <position position="113"/>
    </location>
</feature>
<evidence type="ECO:0000313" key="11">
    <source>
        <dbReference type="Proteomes" id="UP000007718"/>
    </source>
</evidence>
<dbReference type="Pfam" id="PF10502">
    <property type="entry name" value="Peptidase_S26"/>
    <property type="match status" value="1"/>
</dbReference>
<feature type="domain" description="Peptidase S26" evidence="9">
    <location>
        <begin position="32"/>
        <end position="195"/>
    </location>
</feature>
<feature type="active site" evidence="6">
    <location>
        <position position="52"/>
    </location>
</feature>
<dbReference type="InterPro" id="IPR000223">
    <property type="entry name" value="Pept_S26A_signal_pept_1"/>
</dbReference>
<evidence type="ECO:0000256" key="6">
    <source>
        <dbReference type="PIRSR" id="PIRSR600223-1"/>
    </source>
</evidence>
<keyword evidence="11" id="KW-1185">Reference proteome</keyword>
<evidence type="ECO:0000256" key="5">
    <source>
        <dbReference type="ARBA" id="ARBA00022801"/>
    </source>
</evidence>
<dbReference type="InterPro" id="IPR019756">
    <property type="entry name" value="Pept_S26A_signal_pept_1_Ser-AS"/>
</dbReference>
<sequence length="206" mass="22596">MSAPPSPPASPSRSPGALRVFWAESWPWLLGTLALWLVLAFGASLARVSGDSMNPTLRSGDTLLLLKYPRLLDPGFPRRGSVVVFRGPPDSPYSYTSRTLLGREFQTRPVHIKRVLGVPGDRIELRGGQVWVNGHALAESYVSEGWVDDLPPRTLGSGELWVMGDNRRVGSSLDSRAYGPVRVQDVLGEVPRRLWPRPDVLPGTPP</sequence>
<dbReference type="RefSeq" id="WP_013615207.1">
    <property type="nucleotide sequence ID" value="NC_015161.1"/>
</dbReference>
<organism evidence="10 11">
    <name type="scientific">Deinococcus proteolyticus (strain ATCC 35074 / DSM 20540 / JCM 6276 / NBRC 101906 / NCIMB 13154 / VKM Ac-1939 / CCM 2703 / MRP)</name>
    <dbReference type="NCBI Taxonomy" id="693977"/>
    <lineage>
        <taxon>Bacteria</taxon>
        <taxon>Thermotogati</taxon>
        <taxon>Deinococcota</taxon>
        <taxon>Deinococci</taxon>
        <taxon>Deinococcales</taxon>
        <taxon>Deinococcaceae</taxon>
        <taxon>Deinococcus</taxon>
    </lineage>
</organism>
<dbReference type="PRINTS" id="PR00727">
    <property type="entry name" value="LEADERPTASE"/>
</dbReference>
<dbReference type="PANTHER" id="PTHR43390">
    <property type="entry name" value="SIGNAL PEPTIDASE I"/>
    <property type="match status" value="1"/>
</dbReference>
<dbReference type="GO" id="GO:0009003">
    <property type="term" value="F:signal peptidase activity"/>
    <property type="evidence" value="ECO:0007669"/>
    <property type="project" value="UniProtKB-EC"/>
</dbReference>
<evidence type="ECO:0000313" key="10">
    <source>
        <dbReference type="EMBL" id="ADY26599.1"/>
    </source>
</evidence>
<dbReference type="GO" id="GO:0004252">
    <property type="term" value="F:serine-type endopeptidase activity"/>
    <property type="evidence" value="ECO:0007669"/>
    <property type="project" value="InterPro"/>
</dbReference>
<accession>F0RJM9</accession>
<evidence type="ECO:0000256" key="7">
    <source>
        <dbReference type="RuleBase" id="RU003993"/>
    </source>
</evidence>
<dbReference type="NCBIfam" id="TIGR02227">
    <property type="entry name" value="sigpep_I_bact"/>
    <property type="match status" value="1"/>
</dbReference>
<evidence type="ECO:0000256" key="4">
    <source>
        <dbReference type="ARBA" id="ARBA00022670"/>
    </source>
</evidence>
<feature type="transmembrane region" description="Helical" evidence="7">
    <location>
        <begin position="28"/>
        <end position="48"/>
    </location>
</feature>
<dbReference type="KEGG" id="dpt:Deipr_1458"/>
<dbReference type="OrthoDB" id="9802919at2"/>
<proteinExistence type="inferred from homology"/>
<dbReference type="EMBL" id="CP002536">
    <property type="protein sequence ID" value="ADY26599.1"/>
    <property type="molecule type" value="Genomic_DNA"/>
</dbReference>